<dbReference type="PANTHER" id="PTHR33991">
    <property type="entry name" value="DNA REPAIR PROTEIN RECO"/>
    <property type="match status" value="1"/>
</dbReference>
<dbReference type="SUPFAM" id="SSF50249">
    <property type="entry name" value="Nucleic acid-binding proteins"/>
    <property type="match status" value="1"/>
</dbReference>
<gene>
    <name evidence="7" type="primary">recO</name>
    <name evidence="9" type="ORF">A2227_03640</name>
</gene>
<dbReference type="InterPro" id="IPR037278">
    <property type="entry name" value="ARFGAP/RecO"/>
</dbReference>
<proteinExistence type="inferred from homology"/>
<dbReference type="Proteomes" id="UP000178367">
    <property type="component" value="Unassembled WGS sequence"/>
</dbReference>
<comment type="caution">
    <text evidence="9">The sequence shown here is derived from an EMBL/GenBank/DDBJ whole genome shotgun (WGS) entry which is preliminary data.</text>
</comment>
<dbReference type="Pfam" id="PF11967">
    <property type="entry name" value="RecO_N"/>
    <property type="match status" value="1"/>
</dbReference>
<evidence type="ECO:0000256" key="5">
    <source>
        <dbReference type="ARBA" id="ARBA00023204"/>
    </source>
</evidence>
<dbReference type="GO" id="GO:0043590">
    <property type="term" value="C:bacterial nucleoid"/>
    <property type="evidence" value="ECO:0007669"/>
    <property type="project" value="TreeGrafter"/>
</dbReference>
<sequence>MEETYATRAIILKREPFRERDSRIVVLSPDRGKLELIVRGTKNLKSKMAGHIEPVSLVNFMVVRGRICDYAGNAINEKSYAGIKNDLSKLVWVGKSFNFLEKAIKPNETVDADRFFALLNDYLEIVDRGLKPENYEIFHNFFLLKSMSLLGYAPELYNCFRCREKILPQGNYFKPAHGGIGCGNCREARGQDDPAISDNCVKVLRSVLKDGLSRLAKFKIDNGLGRETINIIGSFKNYHADF</sequence>
<accession>A0A1F5SI05</accession>
<dbReference type="GO" id="GO:0006302">
    <property type="term" value="P:double-strand break repair"/>
    <property type="evidence" value="ECO:0007669"/>
    <property type="project" value="TreeGrafter"/>
</dbReference>
<protein>
    <recommendedName>
        <fullName evidence="2 7">DNA repair protein RecO</fullName>
    </recommendedName>
    <alternativeName>
        <fullName evidence="6 7">Recombination protein O</fullName>
    </alternativeName>
</protein>
<evidence type="ECO:0000256" key="1">
    <source>
        <dbReference type="ARBA" id="ARBA00007452"/>
    </source>
</evidence>
<keyword evidence="3 7" id="KW-0227">DNA damage</keyword>
<name>A0A1F5SI05_9BACT</name>
<comment type="similarity">
    <text evidence="1 7">Belongs to the RecO family.</text>
</comment>
<dbReference type="HAMAP" id="MF_00201">
    <property type="entry name" value="RecO"/>
    <property type="match status" value="1"/>
</dbReference>
<dbReference type="PANTHER" id="PTHR33991:SF1">
    <property type="entry name" value="DNA REPAIR PROTEIN RECO"/>
    <property type="match status" value="1"/>
</dbReference>
<dbReference type="InterPro" id="IPR003717">
    <property type="entry name" value="RecO"/>
</dbReference>
<dbReference type="InterPro" id="IPR022572">
    <property type="entry name" value="DNA_rep/recomb_RecO_N"/>
</dbReference>
<dbReference type="NCBIfam" id="TIGR00613">
    <property type="entry name" value="reco"/>
    <property type="match status" value="1"/>
</dbReference>
<dbReference type="InterPro" id="IPR012340">
    <property type="entry name" value="NA-bd_OB-fold"/>
</dbReference>
<evidence type="ECO:0000256" key="7">
    <source>
        <dbReference type="HAMAP-Rule" id="MF_00201"/>
    </source>
</evidence>
<keyword evidence="4 7" id="KW-0233">DNA recombination</keyword>
<comment type="function">
    <text evidence="7">Involved in DNA repair and RecF pathway recombination.</text>
</comment>
<reference evidence="9 10" key="1">
    <citation type="journal article" date="2016" name="Nat. Commun.">
        <title>Thousands of microbial genomes shed light on interconnected biogeochemical processes in an aquifer system.</title>
        <authorList>
            <person name="Anantharaman K."/>
            <person name="Brown C.T."/>
            <person name="Hug L.A."/>
            <person name="Sharon I."/>
            <person name="Castelle C.J."/>
            <person name="Probst A.J."/>
            <person name="Thomas B.C."/>
            <person name="Singh A."/>
            <person name="Wilkins M.J."/>
            <person name="Karaoz U."/>
            <person name="Brodie E.L."/>
            <person name="Williams K.H."/>
            <person name="Hubbard S.S."/>
            <person name="Banfield J.F."/>
        </authorList>
    </citation>
    <scope>NUCLEOTIDE SEQUENCE [LARGE SCALE GENOMIC DNA]</scope>
</reference>
<dbReference type="Gene3D" id="1.20.1440.120">
    <property type="entry name" value="Recombination protein O, C-terminal domain"/>
    <property type="match status" value="1"/>
</dbReference>
<evidence type="ECO:0000256" key="6">
    <source>
        <dbReference type="ARBA" id="ARBA00033409"/>
    </source>
</evidence>
<dbReference type="Gene3D" id="2.40.50.140">
    <property type="entry name" value="Nucleic acid-binding proteins"/>
    <property type="match status" value="1"/>
</dbReference>
<evidence type="ECO:0000259" key="8">
    <source>
        <dbReference type="Pfam" id="PF11967"/>
    </source>
</evidence>
<evidence type="ECO:0000313" key="10">
    <source>
        <dbReference type="Proteomes" id="UP000178367"/>
    </source>
</evidence>
<feature type="domain" description="DNA replication/recombination mediator RecO N-terminal" evidence="8">
    <location>
        <begin position="1"/>
        <end position="65"/>
    </location>
</feature>
<dbReference type="GO" id="GO:0006310">
    <property type="term" value="P:DNA recombination"/>
    <property type="evidence" value="ECO:0007669"/>
    <property type="project" value="UniProtKB-UniRule"/>
</dbReference>
<evidence type="ECO:0000313" key="9">
    <source>
        <dbReference type="EMBL" id="OGF26347.1"/>
    </source>
</evidence>
<organism evidence="9 10">
    <name type="scientific">Candidatus Falkowbacteria bacterium RIFOXYA2_FULL_47_19</name>
    <dbReference type="NCBI Taxonomy" id="1797994"/>
    <lineage>
        <taxon>Bacteria</taxon>
        <taxon>Candidatus Falkowiibacteriota</taxon>
    </lineage>
</organism>
<keyword evidence="5 7" id="KW-0234">DNA repair</keyword>
<evidence type="ECO:0000256" key="2">
    <source>
        <dbReference type="ARBA" id="ARBA00021310"/>
    </source>
</evidence>
<dbReference type="Pfam" id="PF02565">
    <property type="entry name" value="RecO_C"/>
    <property type="match status" value="1"/>
</dbReference>
<evidence type="ECO:0000256" key="3">
    <source>
        <dbReference type="ARBA" id="ARBA00022763"/>
    </source>
</evidence>
<evidence type="ECO:0000256" key="4">
    <source>
        <dbReference type="ARBA" id="ARBA00023172"/>
    </source>
</evidence>
<dbReference type="InterPro" id="IPR042242">
    <property type="entry name" value="RecO_C"/>
</dbReference>
<dbReference type="SUPFAM" id="SSF57863">
    <property type="entry name" value="ArfGap/RecO-like zinc finger"/>
    <property type="match status" value="1"/>
</dbReference>
<dbReference type="EMBL" id="MFGB01000016">
    <property type="protein sequence ID" value="OGF26347.1"/>
    <property type="molecule type" value="Genomic_DNA"/>
</dbReference>
<dbReference type="STRING" id="1797994.A2227_03640"/>
<dbReference type="AlphaFoldDB" id="A0A1F5SI05"/>